<keyword evidence="1" id="KW-1133">Transmembrane helix</keyword>
<organism evidence="2 3">
    <name type="scientific">Massilia phyllostachyos</name>
    <dbReference type="NCBI Taxonomy" id="2898585"/>
    <lineage>
        <taxon>Bacteria</taxon>
        <taxon>Pseudomonadati</taxon>
        <taxon>Pseudomonadota</taxon>
        <taxon>Betaproteobacteria</taxon>
        <taxon>Burkholderiales</taxon>
        <taxon>Oxalobacteraceae</taxon>
        <taxon>Telluria group</taxon>
        <taxon>Massilia</taxon>
    </lineage>
</organism>
<reference evidence="2" key="1">
    <citation type="submission" date="2021-11" db="EMBL/GenBank/DDBJ databases">
        <title>The complete genome of Massilia sp sp. G4R7.</title>
        <authorList>
            <person name="Liu L."/>
            <person name="Yue J."/>
            <person name="Yuan J."/>
            <person name="Yang F."/>
            <person name="Li L."/>
        </authorList>
    </citation>
    <scope>NUCLEOTIDE SEQUENCE</scope>
    <source>
        <strain evidence="2">G4R7</strain>
    </source>
</reference>
<protein>
    <recommendedName>
        <fullName evidence="4">Lycopene cyclase domain-containing protein</fullName>
    </recommendedName>
</protein>
<accession>A0ABS8Q5U9</accession>
<feature type="transmembrane region" description="Helical" evidence="1">
    <location>
        <begin position="93"/>
        <end position="114"/>
    </location>
</feature>
<dbReference type="Proteomes" id="UP001179361">
    <property type="component" value="Unassembled WGS sequence"/>
</dbReference>
<sequence length="209" mass="22647">MLLCYPLSMILPRSWGWENGPLEVAQVLVLLVGAVLALRAWWRNRPLPLATLALCAAPLWIVLAGRELSWGAVFGAPLALTDHGPVFSSRNLWYKPLVAPAIGLLLGAALVHACRWRLDRLALRLLREGHIPWLVLGLAVLAEAGSSCAEGHLQCTFALRLPYAMVFEELIELAAYLSLLAAQASLFRERAPAPPAMAQQAAGAARPLP</sequence>
<evidence type="ECO:0008006" key="4">
    <source>
        <dbReference type="Google" id="ProtNLM"/>
    </source>
</evidence>
<gene>
    <name evidence="2" type="ORF">LQ564_12425</name>
</gene>
<dbReference type="RefSeq" id="WP_231058405.1">
    <property type="nucleotide sequence ID" value="NZ_JAJNOC010000003.1"/>
</dbReference>
<proteinExistence type="predicted"/>
<keyword evidence="1" id="KW-0812">Transmembrane</keyword>
<feature type="transmembrane region" description="Helical" evidence="1">
    <location>
        <begin position="24"/>
        <end position="42"/>
    </location>
</feature>
<comment type="caution">
    <text evidence="2">The sequence shown here is derived from an EMBL/GenBank/DDBJ whole genome shotgun (WGS) entry which is preliminary data.</text>
</comment>
<keyword evidence="1" id="KW-0472">Membrane</keyword>
<dbReference type="EMBL" id="JAJNOC010000003">
    <property type="protein sequence ID" value="MCD2517112.1"/>
    <property type="molecule type" value="Genomic_DNA"/>
</dbReference>
<evidence type="ECO:0000256" key="1">
    <source>
        <dbReference type="SAM" id="Phobius"/>
    </source>
</evidence>
<evidence type="ECO:0000313" key="2">
    <source>
        <dbReference type="EMBL" id="MCD2517112.1"/>
    </source>
</evidence>
<keyword evidence="3" id="KW-1185">Reference proteome</keyword>
<name>A0ABS8Q5U9_9BURK</name>
<evidence type="ECO:0000313" key="3">
    <source>
        <dbReference type="Proteomes" id="UP001179361"/>
    </source>
</evidence>
<feature type="transmembrane region" description="Helical" evidence="1">
    <location>
        <begin position="49"/>
        <end position="73"/>
    </location>
</feature>